<organism evidence="1 2">
    <name type="scientific">Holothuria leucospilota</name>
    <name type="common">Black long sea cucumber</name>
    <name type="synonym">Mertensiothuria leucospilota</name>
    <dbReference type="NCBI Taxonomy" id="206669"/>
    <lineage>
        <taxon>Eukaryota</taxon>
        <taxon>Metazoa</taxon>
        <taxon>Echinodermata</taxon>
        <taxon>Eleutherozoa</taxon>
        <taxon>Echinozoa</taxon>
        <taxon>Holothuroidea</taxon>
        <taxon>Aspidochirotacea</taxon>
        <taxon>Aspidochirotida</taxon>
        <taxon>Holothuriidae</taxon>
        <taxon>Holothuria</taxon>
    </lineage>
</organism>
<dbReference type="Proteomes" id="UP001152320">
    <property type="component" value="Chromosome 20"/>
</dbReference>
<comment type="caution">
    <text evidence="1">The sequence shown here is derived from an EMBL/GenBank/DDBJ whole genome shotgun (WGS) entry which is preliminary data.</text>
</comment>
<name>A0A9Q1BF28_HOLLE</name>
<evidence type="ECO:0000313" key="2">
    <source>
        <dbReference type="Proteomes" id="UP001152320"/>
    </source>
</evidence>
<evidence type="ECO:0000313" key="1">
    <source>
        <dbReference type="EMBL" id="KAJ8022292.1"/>
    </source>
</evidence>
<gene>
    <name evidence="1" type="ORF">HOLleu_37147</name>
</gene>
<sequence length="94" mass="9815">MVLSLGYFGADRSIARLGAGRGRGRGRGLGAFGAKTAQVGGISSSMDSVIQAVSGGFGSMGLVAEVRLNRMEEGMTGATTETEGFWLQQNQELW</sequence>
<dbReference type="AlphaFoldDB" id="A0A9Q1BF28"/>
<proteinExistence type="predicted"/>
<dbReference type="EMBL" id="JAIZAY010000020">
    <property type="protein sequence ID" value="KAJ8022292.1"/>
    <property type="molecule type" value="Genomic_DNA"/>
</dbReference>
<protein>
    <submittedName>
        <fullName evidence="1">Uncharacterized protein</fullName>
    </submittedName>
</protein>
<keyword evidence="2" id="KW-1185">Reference proteome</keyword>
<accession>A0A9Q1BF28</accession>
<reference evidence="1" key="1">
    <citation type="submission" date="2021-10" db="EMBL/GenBank/DDBJ databases">
        <title>Tropical sea cucumber genome reveals ecological adaptation and Cuvierian tubules defense mechanism.</title>
        <authorList>
            <person name="Chen T."/>
        </authorList>
    </citation>
    <scope>NUCLEOTIDE SEQUENCE</scope>
    <source>
        <strain evidence="1">Nanhai2018</strain>
        <tissue evidence="1">Muscle</tissue>
    </source>
</reference>